<proteinExistence type="inferred from homology"/>
<dbReference type="Proteomes" id="UP000035762">
    <property type="component" value="Unassembled WGS sequence"/>
</dbReference>
<comment type="similarity">
    <text evidence="1">Belongs to the universal stress protein A family.</text>
</comment>
<dbReference type="InterPro" id="IPR006015">
    <property type="entry name" value="Universal_stress_UspA"/>
</dbReference>
<reference evidence="3 4" key="1">
    <citation type="journal article" date="2014" name="Genome Announc.">
        <title>Genome Sequence of Afipia felis Strain 76713, Isolated in Hospital Water Using an Amoeba Co-Culture Procedure.</title>
        <authorList>
            <person name="Benamar S."/>
            <person name="La Scola B."/>
            <person name="Croce O."/>
        </authorList>
    </citation>
    <scope>NUCLEOTIDE SEQUENCE [LARGE SCALE GENOMIC DNA]</scope>
    <source>
        <strain evidence="3 4">76713</strain>
    </source>
</reference>
<keyword evidence="4" id="KW-1185">Reference proteome</keyword>
<feature type="domain" description="UspA" evidence="2">
    <location>
        <begin position="155"/>
        <end position="275"/>
    </location>
</feature>
<sequence>MIKDIILNLETEKSRDSVCGYAISVAEAFDAHLAGVAFAGRGVVPSYFMPGVPPYVLDDVLRDSNQQAAAALERFEAAAKRSALSVECRLDTENGFSPAQSFSTMARRFDLSIIMQSDDTNGPANDLLIEAALFDSGRPMIVVPYIQKGGLKVERIVCCWDGSSAAARAINDSLPILRRAALVELFIVTNEKTKGGNEFRGADMANHLARHDVKVEMTALPGADSDVANVILSHVADCGGDMLVMGGYGHSRLHEFILGGATRGILATMTVPVFISH</sequence>
<organism evidence="3 4">
    <name type="scientific">Afipia felis</name>
    <name type="common">Cat scratch disease bacillus</name>
    <dbReference type="NCBI Taxonomy" id="1035"/>
    <lineage>
        <taxon>Bacteria</taxon>
        <taxon>Pseudomonadati</taxon>
        <taxon>Pseudomonadota</taxon>
        <taxon>Alphaproteobacteria</taxon>
        <taxon>Hyphomicrobiales</taxon>
        <taxon>Nitrobacteraceae</taxon>
        <taxon>Afipia</taxon>
    </lineage>
</organism>
<comment type="caution">
    <text evidence="3">The sequence shown here is derived from an EMBL/GenBank/DDBJ whole genome shotgun (WGS) entry which is preliminary data.</text>
</comment>
<dbReference type="Pfam" id="PF00582">
    <property type="entry name" value="Usp"/>
    <property type="match status" value="1"/>
</dbReference>
<dbReference type="STRING" id="1035.BN961_00120"/>
<dbReference type="Gene3D" id="3.40.50.12370">
    <property type="match status" value="1"/>
</dbReference>
<accession>A0A090MGD7</accession>
<dbReference type="CDD" id="cd00293">
    <property type="entry name" value="USP-like"/>
    <property type="match status" value="1"/>
</dbReference>
<dbReference type="InterPro" id="IPR006016">
    <property type="entry name" value="UspA"/>
</dbReference>
<evidence type="ECO:0000256" key="1">
    <source>
        <dbReference type="ARBA" id="ARBA00008791"/>
    </source>
</evidence>
<evidence type="ECO:0000313" key="3">
    <source>
        <dbReference type="EMBL" id="CEG06750.1"/>
    </source>
</evidence>
<dbReference type="PANTHER" id="PTHR46268">
    <property type="entry name" value="STRESS RESPONSE PROTEIN NHAX"/>
    <property type="match status" value="1"/>
</dbReference>
<dbReference type="EMBL" id="CCAZ020000001">
    <property type="protein sequence ID" value="CEG06750.1"/>
    <property type="molecule type" value="Genomic_DNA"/>
</dbReference>
<evidence type="ECO:0000313" key="4">
    <source>
        <dbReference type="Proteomes" id="UP000035762"/>
    </source>
</evidence>
<dbReference type="SUPFAM" id="SSF52402">
    <property type="entry name" value="Adenine nucleotide alpha hydrolases-like"/>
    <property type="match status" value="2"/>
</dbReference>
<dbReference type="OrthoDB" id="9804721at2"/>
<dbReference type="PRINTS" id="PR01438">
    <property type="entry name" value="UNVRSLSTRESS"/>
</dbReference>
<dbReference type="AlphaFoldDB" id="A0A090MGD7"/>
<evidence type="ECO:0000259" key="2">
    <source>
        <dbReference type="Pfam" id="PF00582"/>
    </source>
</evidence>
<gene>
    <name evidence="3" type="ORF">BN961_00120</name>
</gene>
<name>A0A090MGD7_AFIFE</name>
<dbReference type="RefSeq" id="WP_009337645.1">
    <property type="nucleotide sequence ID" value="NZ_CCAZ020000001.1"/>
</dbReference>
<dbReference type="PANTHER" id="PTHR46268:SF15">
    <property type="entry name" value="UNIVERSAL STRESS PROTEIN HP_0031"/>
    <property type="match status" value="1"/>
</dbReference>
<protein>
    <submittedName>
        <fullName evidence="3">Universal stress protein family protein</fullName>
    </submittedName>
</protein>